<name>A0A450SAG8_9GAMM</name>
<evidence type="ECO:0000313" key="1">
    <source>
        <dbReference type="EMBL" id="VFJ48576.1"/>
    </source>
</evidence>
<gene>
    <name evidence="2" type="ORF">BECKDK2373B_GA0170837_102225</name>
    <name evidence="1" type="ORF">BECKDK2373C_GA0170839_102216</name>
</gene>
<proteinExistence type="predicted"/>
<evidence type="ECO:0000313" key="2">
    <source>
        <dbReference type="EMBL" id="VFJ49059.1"/>
    </source>
</evidence>
<dbReference type="AlphaFoldDB" id="A0A450SAG8"/>
<protein>
    <submittedName>
        <fullName evidence="2">Uncharacterized protein</fullName>
    </submittedName>
</protein>
<dbReference type="EMBL" id="CAADEY010000022">
    <property type="protein sequence ID" value="VFJ48576.1"/>
    <property type="molecule type" value="Genomic_DNA"/>
</dbReference>
<accession>A0A450SAG8</accession>
<organism evidence="2">
    <name type="scientific">Candidatus Kentrum sp. DK</name>
    <dbReference type="NCBI Taxonomy" id="2126562"/>
    <lineage>
        <taxon>Bacteria</taxon>
        <taxon>Pseudomonadati</taxon>
        <taxon>Pseudomonadota</taxon>
        <taxon>Gammaproteobacteria</taxon>
        <taxon>Candidatus Kentrum</taxon>
    </lineage>
</organism>
<sequence>MRAAYPPLYDELQPYAWNTARINVAKYLECPSGAPIPPYAYADTFFIRWGDMPHNMTVLILGEARRGSEGKLHPTGKAEPLRQSG</sequence>
<dbReference type="EMBL" id="CAADEX010000022">
    <property type="protein sequence ID" value="VFJ49059.1"/>
    <property type="molecule type" value="Genomic_DNA"/>
</dbReference>
<reference evidence="2" key="1">
    <citation type="submission" date="2019-02" db="EMBL/GenBank/DDBJ databases">
        <authorList>
            <person name="Gruber-Vodicka R. H."/>
            <person name="Seah K. B. B."/>
        </authorList>
    </citation>
    <scope>NUCLEOTIDE SEQUENCE</scope>
    <source>
        <strain evidence="1">BECK_DK161</strain>
        <strain evidence="2">BECK_DK47</strain>
    </source>
</reference>